<evidence type="ECO:0000313" key="2">
    <source>
        <dbReference type="EMBL" id="CAE0153856.1"/>
    </source>
</evidence>
<dbReference type="PANTHER" id="PTHR43863:SF2">
    <property type="entry name" value="MALTASE-GLUCOAMYLASE"/>
    <property type="match status" value="1"/>
</dbReference>
<dbReference type="InterPro" id="IPR048395">
    <property type="entry name" value="Glyco_hydro_31_C"/>
</dbReference>
<evidence type="ECO:0000259" key="1">
    <source>
        <dbReference type="Pfam" id="PF21365"/>
    </source>
</evidence>
<dbReference type="EMBL" id="HBHX01072723">
    <property type="protein sequence ID" value="CAE0153856.1"/>
    <property type="molecule type" value="Transcribed_RNA"/>
</dbReference>
<reference evidence="2" key="1">
    <citation type="submission" date="2021-01" db="EMBL/GenBank/DDBJ databases">
        <authorList>
            <person name="Corre E."/>
            <person name="Pelletier E."/>
            <person name="Niang G."/>
            <person name="Scheremetjew M."/>
            <person name="Finn R."/>
            <person name="Kale V."/>
            <person name="Holt S."/>
            <person name="Cochrane G."/>
            <person name="Meng A."/>
            <person name="Brown T."/>
            <person name="Cohen L."/>
        </authorList>
    </citation>
    <scope>NUCLEOTIDE SEQUENCE</scope>
    <source>
        <strain evidence="2">CCMP281</strain>
    </source>
</reference>
<proteinExistence type="predicted"/>
<dbReference type="Pfam" id="PF21365">
    <property type="entry name" value="Glyco_hydro_31_3rd"/>
    <property type="match status" value="1"/>
</dbReference>
<dbReference type="InterPro" id="IPR051816">
    <property type="entry name" value="Glycosyl_Hydrolase_31"/>
</dbReference>
<dbReference type="SUPFAM" id="SSF51011">
    <property type="entry name" value="Glycosyl hydrolase domain"/>
    <property type="match status" value="1"/>
</dbReference>
<accession>A0A7S3C706</accession>
<dbReference type="Gene3D" id="2.60.40.1180">
    <property type="entry name" value="Golgi alpha-mannosidase II"/>
    <property type="match status" value="1"/>
</dbReference>
<protein>
    <recommendedName>
        <fullName evidence="1">Glycosyl hydrolase family 31 C-terminal domain-containing protein</fullName>
    </recommendedName>
</protein>
<name>A0A7S3C706_9EUKA</name>
<sequence length="150" mass="16635">MTCPIFRQHGERNTEPWLLGNVSFTAVMKVMALRQSLRPYIESELAHTAFTGFPFNRPLLFDFPADAPAWGITDQYMVGRHYMAAPVYAMGQRSRAVYFPSGSNWTHYFTGEMYAGGSTAVVDAPLNEFPLFAASSLNVHEGGANGEFGK</sequence>
<dbReference type="InterPro" id="IPR013780">
    <property type="entry name" value="Glyco_hydro_b"/>
</dbReference>
<organism evidence="2">
    <name type="scientific">Haptolina ericina</name>
    <dbReference type="NCBI Taxonomy" id="156174"/>
    <lineage>
        <taxon>Eukaryota</taxon>
        <taxon>Haptista</taxon>
        <taxon>Haptophyta</taxon>
        <taxon>Prymnesiophyceae</taxon>
        <taxon>Prymnesiales</taxon>
        <taxon>Prymnesiaceae</taxon>
        <taxon>Haptolina</taxon>
    </lineage>
</organism>
<gene>
    <name evidence="2" type="ORF">HERI1096_LOCUS40235</name>
</gene>
<dbReference type="Gene3D" id="3.20.20.80">
    <property type="entry name" value="Glycosidases"/>
    <property type="match status" value="1"/>
</dbReference>
<feature type="domain" description="Glycosyl hydrolase family 31 C-terminal" evidence="1">
    <location>
        <begin position="52"/>
        <end position="133"/>
    </location>
</feature>
<dbReference type="AlphaFoldDB" id="A0A7S3C706"/>
<dbReference type="PANTHER" id="PTHR43863">
    <property type="entry name" value="HYDROLASE, PUTATIVE (AFU_ORTHOLOGUE AFUA_1G03140)-RELATED"/>
    <property type="match status" value="1"/>
</dbReference>